<feature type="region of interest" description="Disordered" evidence="6">
    <location>
        <begin position="721"/>
        <end position="762"/>
    </location>
</feature>
<name>A0ABD3Q4B6_9STRA</name>
<dbReference type="PRINTS" id="PR00503">
    <property type="entry name" value="BROMODOMAIN"/>
</dbReference>
<feature type="region of interest" description="Disordered" evidence="6">
    <location>
        <begin position="557"/>
        <end position="584"/>
    </location>
</feature>
<feature type="compositionally biased region" description="Basic and acidic residues" evidence="6">
    <location>
        <begin position="1295"/>
        <end position="1321"/>
    </location>
</feature>
<feature type="region of interest" description="Disordered" evidence="6">
    <location>
        <begin position="112"/>
        <end position="147"/>
    </location>
</feature>
<proteinExistence type="predicted"/>
<evidence type="ECO:0000259" key="7">
    <source>
        <dbReference type="PROSITE" id="PS50014"/>
    </source>
</evidence>
<feature type="region of interest" description="Disordered" evidence="6">
    <location>
        <begin position="161"/>
        <end position="191"/>
    </location>
</feature>
<dbReference type="Pfam" id="PF12157">
    <property type="entry name" value="DUF3591"/>
    <property type="match status" value="3"/>
</dbReference>
<keyword evidence="9" id="KW-1185">Reference proteome</keyword>
<feature type="region of interest" description="Disordered" evidence="6">
    <location>
        <begin position="355"/>
        <end position="420"/>
    </location>
</feature>
<feature type="compositionally biased region" description="Basic residues" evidence="6">
    <location>
        <begin position="53"/>
        <end position="65"/>
    </location>
</feature>
<organism evidence="8 9">
    <name type="scientific">Cyclotella atomus</name>
    <dbReference type="NCBI Taxonomy" id="382360"/>
    <lineage>
        <taxon>Eukaryota</taxon>
        <taxon>Sar</taxon>
        <taxon>Stramenopiles</taxon>
        <taxon>Ochrophyta</taxon>
        <taxon>Bacillariophyta</taxon>
        <taxon>Coscinodiscophyceae</taxon>
        <taxon>Thalassiosirophycidae</taxon>
        <taxon>Stephanodiscales</taxon>
        <taxon>Stephanodiscaceae</taxon>
        <taxon>Cyclotella</taxon>
    </lineage>
</organism>
<feature type="region of interest" description="Disordered" evidence="6">
    <location>
        <begin position="235"/>
        <end position="296"/>
    </location>
</feature>
<feature type="region of interest" description="Disordered" evidence="6">
    <location>
        <begin position="1288"/>
        <end position="1328"/>
    </location>
</feature>
<dbReference type="GO" id="GO:0005634">
    <property type="term" value="C:nucleus"/>
    <property type="evidence" value="ECO:0007669"/>
    <property type="project" value="UniProtKB-SubCell"/>
</dbReference>
<gene>
    <name evidence="8" type="ORF">ACHAWO_009243</name>
</gene>
<feature type="coiled-coil region" evidence="5">
    <location>
        <begin position="1361"/>
        <end position="1395"/>
    </location>
</feature>
<feature type="compositionally biased region" description="Acidic residues" evidence="6">
    <location>
        <begin position="1459"/>
        <end position="1473"/>
    </location>
</feature>
<evidence type="ECO:0000313" key="8">
    <source>
        <dbReference type="EMBL" id="KAL3795080.1"/>
    </source>
</evidence>
<dbReference type="CDD" id="cd04369">
    <property type="entry name" value="Bromodomain"/>
    <property type="match status" value="1"/>
</dbReference>
<sequence>MDPIFQTLLFSNTKGDNNSTINGDAILPSAPRPSRYAQLVPREALRLGTAHSNGKKKERQKSRHGGHSDQIMQSDGNHGEDVNIDVYRMDESGQLELLVPENYNVVYLDNQEDVNSDQEDSTKQQGEDGTAMDVDDENDATKNDDESSDILYIVHKDVQLSSQQSPAHPNDYKDDSSTSDSSTSSLSPTQSFFNDNIVLDRKISAETSMAQTLTRALVQRTEGYGSIRRNFGLDEEEMEEKLKQRRKNKNKLGGSNSSPPAAASASNAKDERETSKNNNSSEDTSDEEDEPSKVGTTKKWLSNLLSTTPHINITDGDDPETLMKLSQMRRWQEDHIDPEMVGINLENWEDQIDWEGGVSSDDEEAEKSSKIAQPAAPYNPETADCTPDFRPAEPEGGHPKRRKRTTATMSHPHPLHSDDPIQILYEPRNPRLDALDLCTAVDWEGACSDSDDEYERPNIPLILQSSVAGKSIASLLAPLASSRPLPFEAHPNYQQRYDKEFSAELTAAELQSNIPGGSEALERYKEMRQKKREQMAKDKQNRVTEIMSALNLTGTGRRITSSLMGPGGAERTGRPSRHAMGSSSTHDAEYVEQLEFVYNHTIARPELSLSEYRQFHRPRLPLSVVTPACPWQFQTRVVPQNKNSKGIAIAEDGSTMIGSYHSMMAGSKAQAKIKNEADLSPSTGDLVIMEYSEERPPLFMTKGMTCRIVNYYRGDRSKCPISAGGGDRPLRKRHGDKAAAAKGATPSGPSGRMERPPRLVGPNQYTLKSAADLIGIMSSAKRKKNKEAAALEAKKAKEKAIDILPEGVTEILHPKVHGPFIGEVEEGSTITGLISNLFAASMFKHESEPTDFLMVLGQASTKEGVSGFSELGVALRPFPPNIYCVGQTEPRVKVFSPGTNEEKKFVNAFIEYHCAKGIGKPLLFVYDLTISMTFALTLTLTVVILEMAMESGFEGLSFESIRESVFGLTKIPATQLRIRLKSVANFDRSYEDENHARGPGGIWRLKRIGQEGFPGVDALGRKVSTEGIAAYESELAAVQRLKDLGLHDLYTGTNNLANIAMVMLFLNGAAQAALERKIRMKKVLDIKRRQRSPLLPFFEKAFEKLDHEHKDVKKKQEIAKFIYQEIQLAPWNISGEFIDAHKRAQGTAMMKLTGIGDPSGVGEAFSLLREDERKPNKALLSQSDGALNAQIKKITGTENDLRKLTMKQMASLLKSYGMKDKQISVLKRWDRVHVIRDLSTKAASDGMGDEMERFARGEKLRLSDQRENYKKRVQEIWRRQITALSSSDAINDMSSRSDMDMGANEKEADAESDAGKGKPDESDGDDDEEDEFAAMMEMEMTSTGDANRLISSQLGDSSALRRGIDAELSKEARELAALQRQREEERAMQIGLEQKIKGDPAASKMKKNHKVIRRKITRTNPDGSQTITFEFIVEKAKVDEIVIKLRSSQKDGKRGKDTQDDEEEEEEEEEEEGTCVGHAFWEDEDNNAKAKKVKKLGIKLKRETSTAKRRGPKKAADNKTSRIMKHTFDEVKEERKKKRLKIQEEKEIYKASHRAKGTSNRKERGAARDRMPHVILADRLEQVRALVESRPNSAAFHKEVPRDSYPHYYEIIHDPIDLSKIRAKNANYDYKKASSFLRDFDLMRKNAVNFNGKESPLAIEATEIYEFVKATIEQNKEEFDQMEEAVEDQINNGRRKKSKSTKAMRKSNEDSTAPAMNTANIVVDGVETQVNLGTNLSFGFGGDSDSDDD</sequence>
<dbReference type="Proteomes" id="UP001530400">
    <property type="component" value="Unassembled WGS sequence"/>
</dbReference>
<dbReference type="PANTHER" id="PTHR13900:SF0">
    <property type="entry name" value="TRANSCRIPTION INITIATION FACTOR TFIID SUBUNIT 1"/>
    <property type="match status" value="1"/>
</dbReference>
<evidence type="ECO:0000256" key="5">
    <source>
        <dbReference type="SAM" id="Coils"/>
    </source>
</evidence>
<feature type="region of interest" description="Disordered" evidence="6">
    <location>
        <begin position="12"/>
        <end position="32"/>
    </location>
</feature>
<feature type="region of interest" description="Disordered" evidence="6">
    <location>
        <begin position="46"/>
        <end position="81"/>
    </location>
</feature>
<accession>A0ABD3Q4B6</accession>
<dbReference type="Gene3D" id="1.20.920.10">
    <property type="entry name" value="Bromodomain-like"/>
    <property type="match status" value="1"/>
</dbReference>
<feature type="region of interest" description="Disordered" evidence="6">
    <location>
        <begin position="1444"/>
        <end position="1488"/>
    </location>
</feature>
<dbReference type="EMBL" id="JALLPJ020000334">
    <property type="protein sequence ID" value="KAL3795080.1"/>
    <property type="molecule type" value="Genomic_DNA"/>
</dbReference>
<comment type="subcellular location">
    <subcellularLocation>
        <location evidence="1">Nucleus</location>
    </subcellularLocation>
</comment>
<feature type="compositionally biased region" description="Low complexity" evidence="6">
    <location>
        <begin position="178"/>
        <end position="191"/>
    </location>
</feature>
<dbReference type="InterPro" id="IPR001487">
    <property type="entry name" value="Bromodomain"/>
</dbReference>
<evidence type="ECO:0000256" key="6">
    <source>
        <dbReference type="SAM" id="MobiDB-lite"/>
    </source>
</evidence>
<evidence type="ECO:0000256" key="2">
    <source>
        <dbReference type="ARBA" id="ARBA00023117"/>
    </source>
</evidence>
<dbReference type="InterPro" id="IPR036427">
    <property type="entry name" value="Bromodomain-like_sf"/>
</dbReference>
<feature type="compositionally biased region" description="Basic residues" evidence="6">
    <location>
        <begin position="1693"/>
        <end position="1705"/>
    </location>
</feature>
<dbReference type="PROSITE" id="PS50014">
    <property type="entry name" value="BROMODOMAIN_2"/>
    <property type="match status" value="1"/>
</dbReference>
<keyword evidence="5" id="KW-0175">Coiled coil</keyword>
<dbReference type="SUPFAM" id="SSF47370">
    <property type="entry name" value="Bromodomain"/>
    <property type="match status" value="1"/>
</dbReference>
<feature type="compositionally biased region" description="Low complexity" evidence="6">
    <location>
        <begin position="251"/>
        <end position="267"/>
    </location>
</feature>
<feature type="compositionally biased region" description="Basic and acidic residues" evidence="6">
    <location>
        <begin position="1444"/>
        <end position="1458"/>
    </location>
</feature>
<protein>
    <recommendedName>
        <fullName evidence="7">Bromo domain-containing protein</fullName>
    </recommendedName>
</protein>
<evidence type="ECO:0000256" key="1">
    <source>
        <dbReference type="ARBA" id="ARBA00004123"/>
    </source>
</evidence>
<feature type="region of interest" description="Disordered" evidence="6">
    <location>
        <begin position="1687"/>
        <end position="1716"/>
    </location>
</feature>
<evidence type="ECO:0000256" key="4">
    <source>
        <dbReference type="PROSITE-ProRule" id="PRU00035"/>
    </source>
</evidence>
<evidence type="ECO:0000313" key="9">
    <source>
        <dbReference type="Proteomes" id="UP001530400"/>
    </source>
</evidence>
<keyword evidence="2 4" id="KW-0103">Bromodomain</keyword>
<dbReference type="InterPro" id="IPR040240">
    <property type="entry name" value="TAF1"/>
</dbReference>
<dbReference type="Pfam" id="PF00439">
    <property type="entry name" value="Bromodomain"/>
    <property type="match status" value="1"/>
</dbReference>
<comment type="caution">
    <text evidence="8">The sequence shown here is derived from an EMBL/GenBank/DDBJ whole genome shotgun (WGS) entry which is preliminary data.</text>
</comment>
<feature type="compositionally biased region" description="Polar residues" evidence="6">
    <location>
        <begin position="12"/>
        <end position="22"/>
    </location>
</feature>
<evidence type="ECO:0000256" key="3">
    <source>
        <dbReference type="ARBA" id="ARBA00023242"/>
    </source>
</evidence>
<keyword evidence="3" id="KW-0539">Nucleus</keyword>
<dbReference type="InterPro" id="IPR022591">
    <property type="entry name" value="TAF1_HAT_dom"/>
</dbReference>
<reference evidence="8 9" key="1">
    <citation type="submission" date="2024-10" db="EMBL/GenBank/DDBJ databases">
        <title>Updated reference genomes for cyclostephanoid diatoms.</title>
        <authorList>
            <person name="Roberts W.R."/>
            <person name="Alverson A.J."/>
        </authorList>
    </citation>
    <scope>NUCLEOTIDE SEQUENCE [LARGE SCALE GENOMIC DNA]</scope>
    <source>
        <strain evidence="8 9">AJA010-31</strain>
    </source>
</reference>
<feature type="domain" description="Bromo" evidence="7">
    <location>
        <begin position="1588"/>
        <end position="1658"/>
    </location>
</feature>
<dbReference type="PANTHER" id="PTHR13900">
    <property type="entry name" value="TRANSCRIPTION INITIATION FACTOR TFIID"/>
    <property type="match status" value="1"/>
</dbReference>
<dbReference type="SMART" id="SM00297">
    <property type="entry name" value="BROMO"/>
    <property type="match status" value="1"/>
</dbReference>